<feature type="transmembrane region" description="Helical" evidence="2">
    <location>
        <begin position="498"/>
        <end position="516"/>
    </location>
</feature>
<accession>A0ABT7A2J3</accession>
<keyword evidence="4" id="KW-1185">Reference proteome</keyword>
<evidence type="ECO:0008006" key="5">
    <source>
        <dbReference type="Google" id="ProtNLM"/>
    </source>
</evidence>
<feature type="compositionally biased region" description="Polar residues" evidence="1">
    <location>
        <begin position="298"/>
        <end position="309"/>
    </location>
</feature>
<keyword evidence="2" id="KW-1133">Transmembrane helix</keyword>
<keyword evidence="2" id="KW-0472">Membrane</keyword>
<dbReference type="EMBL" id="JANCPR020000026">
    <property type="protein sequence ID" value="MDJ1135071.1"/>
    <property type="molecule type" value="Genomic_DNA"/>
</dbReference>
<organism evidence="3 4">
    <name type="scientific">Streptomyces iconiensis</name>
    <dbReference type="NCBI Taxonomy" id="1384038"/>
    <lineage>
        <taxon>Bacteria</taxon>
        <taxon>Bacillati</taxon>
        <taxon>Actinomycetota</taxon>
        <taxon>Actinomycetes</taxon>
        <taxon>Kitasatosporales</taxon>
        <taxon>Streptomycetaceae</taxon>
        <taxon>Streptomyces</taxon>
    </lineage>
</organism>
<evidence type="ECO:0000313" key="4">
    <source>
        <dbReference type="Proteomes" id="UP001214441"/>
    </source>
</evidence>
<sequence>MASAETLVPRPRPLALRRRSSPLLRGLLVGVLALLGLGTLPPSTALADEDSDAPGLTAPASFRVAPYGGKPRPDRQKHLLISYDRGVPRGKGNGSTLTMDVTGSSDVLRLKQYGKGCSGTDRKVVCRVGEAYDSWTDWAGARPRAAPASKPGDKGELHVSFRNAEGEVSRATTRIEVGGPLLALRKQGTIRMGSGKEHAVALGVRNTGELPADGFAVTATVSEALRPVRRSRSCDYLSRGDATTVTCRFSGVRLEPGEEAHVADWLVLGASRSGMYGSYRATATLLGRGADNGGLDGSSRSTAEPSPSGTARRGTDAALDPQVGKARGGREEYSEEKDVWTKARIANHPDYALFSKISAAGDDGRRLRVGVRNNGPGDPRGGNKGTSLVLTLPEGTEVRKEPMEEIDEDAFEPICRHKGLTYTCPLDTASPGDSSALDFEVRGSKGEGAGSGKAKAALRIGDTEADHADPDTANNTRTVDLFGPVPAEPDSGPGTGVVVAWVLGGCVVLAGAGVLVRRKLYRR</sequence>
<evidence type="ECO:0000256" key="2">
    <source>
        <dbReference type="SAM" id="Phobius"/>
    </source>
</evidence>
<dbReference type="RefSeq" id="WP_274043324.1">
    <property type="nucleotide sequence ID" value="NZ_JANCPR020000026.1"/>
</dbReference>
<reference evidence="3 4" key="1">
    <citation type="submission" date="2023-05" db="EMBL/GenBank/DDBJ databases">
        <title>Streptantibioticus silvisoli sp. nov., acidotolerant actinomycetes 1 from pine litter.</title>
        <authorList>
            <person name="Swiecimska M."/>
            <person name="Golinska P."/>
            <person name="Sangal V."/>
            <person name="Wachnowicz B."/>
            <person name="Goodfellow M."/>
        </authorList>
    </citation>
    <scope>NUCLEOTIDE SEQUENCE [LARGE SCALE GENOMIC DNA]</scope>
    <source>
        <strain evidence="3 4">DSM 42109</strain>
    </source>
</reference>
<evidence type="ECO:0000256" key="1">
    <source>
        <dbReference type="SAM" id="MobiDB-lite"/>
    </source>
</evidence>
<feature type="compositionally biased region" description="Basic and acidic residues" evidence="1">
    <location>
        <begin position="328"/>
        <end position="338"/>
    </location>
</feature>
<comment type="caution">
    <text evidence="3">The sequence shown here is derived from an EMBL/GenBank/DDBJ whole genome shotgun (WGS) entry which is preliminary data.</text>
</comment>
<dbReference type="Proteomes" id="UP001214441">
    <property type="component" value="Unassembled WGS sequence"/>
</dbReference>
<evidence type="ECO:0000313" key="3">
    <source>
        <dbReference type="EMBL" id="MDJ1135071.1"/>
    </source>
</evidence>
<gene>
    <name evidence="3" type="ORF">NMN56_024545</name>
</gene>
<feature type="region of interest" description="Disordered" evidence="1">
    <location>
        <begin position="292"/>
        <end position="338"/>
    </location>
</feature>
<proteinExistence type="predicted"/>
<keyword evidence="2" id="KW-0812">Transmembrane</keyword>
<protein>
    <recommendedName>
        <fullName evidence="5">DUF11 domain-containing protein</fullName>
    </recommendedName>
</protein>
<name>A0ABT7A2J3_9ACTN</name>